<dbReference type="InterPro" id="IPR035965">
    <property type="entry name" value="PAS-like_dom_sf"/>
</dbReference>
<name>A0A9D9DW16_9FIRM</name>
<keyword evidence="1" id="KW-1133">Transmembrane helix</keyword>
<dbReference type="SUPFAM" id="SSF55073">
    <property type="entry name" value="Nucleotide cyclase"/>
    <property type="match status" value="1"/>
</dbReference>
<evidence type="ECO:0000313" key="4">
    <source>
        <dbReference type="EMBL" id="MBO8434643.1"/>
    </source>
</evidence>
<dbReference type="InterPro" id="IPR000700">
    <property type="entry name" value="PAS-assoc_C"/>
</dbReference>
<feature type="domain" description="PAC" evidence="2">
    <location>
        <begin position="393"/>
        <end position="445"/>
    </location>
</feature>
<dbReference type="CDD" id="cd01949">
    <property type="entry name" value="GGDEF"/>
    <property type="match status" value="1"/>
</dbReference>
<evidence type="ECO:0000259" key="2">
    <source>
        <dbReference type="PROSITE" id="PS50113"/>
    </source>
</evidence>
<protein>
    <submittedName>
        <fullName evidence="4">Diguanylate cyclase</fullName>
    </submittedName>
</protein>
<dbReference type="EMBL" id="JADIMX010000090">
    <property type="protein sequence ID" value="MBO8434643.1"/>
    <property type="molecule type" value="Genomic_DNA"/>
</dbReference>
<evidence type="ECO:0000256" key="1">
    <source>
        <dbReference type="SAM" id="Phobius"/>
    </source>
</evidence>
<proteinExistence type="predicted"/>
<evidence type="ECO:0000313" key="5">
    <source>
        <dbReference type="Proteomes" id="UP000823611"/>
    </source>
</evidence>
<dbReference type="InterPro" id="IPR029787">
    <property type="entry name" value="Nucleotide_cyclase"/>
</dbReference>
<organism evidence="4 5">
    <name type="scientific">Candidatus Fimicola merdigallinarum</name>
    <dbReference type="NCBI Taxonomy" id="2840819"/>
    <lineage>
        <taxon>Bacteria</taxon>
        <taxon>Bacillati</taxon>
        <taxon>Bacillota</taxon>
        <taxon>Clostridia</taxon>
        <taxon>Lachnospirales</taxon>
        <taxon>Lachnospiraceae</taxon>
        <taxon>Lachnospiraceae incertae sedis</taxon>
        <taxon>Candidatus Fimicola</taxon>
    </lineage>
</organism>
<dbReference type="AlphaFoldDB" id="A0A9D9DW16"/>
<reference evidence="4" key="2">
    <citation type="journal article" date="2021" name="PeerJ">
        <title>Extensive microbial diversity within the chicken gut microbiome revealed by metagenomics and culture.</title>
        <authorList>
            <person name="Gilroy R."/>
            <person name="Ravi A."/>
            <person name="Getino M."/>
            <person name="Pursley I."/>
            <person name="Horton D.L."/>
            <person name="Alikhan N.F."/>
            <person name="Baker D."/>
            <person name="Gharbi K."/>
            <person name="Hall N."/>
            <person name="Watson M."/>
            <person name="Adriaenssens E.M."/>
            <person name="Foster-Nyarko E."/>
            <person name="Jarju S."/>
            <person name="Secka A."/>
            <person name="Antonio M."/>
            <person name="Oren A."/>
            <person name="Chaudhuri R.R."/>
            <person name="La Ragione R."/>
            <person name="Hildebrand F."/>
            <person name="Pallen M.J."/>
        </authorList>
    </citation>
    <scope>NUCLEOTIDE SEQUENCE</scope>
    <source>
        <strain evidence="4">F6-4510</strain>
    </source>
</reference>
<keyword evidence="1" id="KW-0472">Membrane</keyword>
<evidence type="ECO:0000259" key="3">
    <source>
        <dbReference type="PROSITE" id="PS50887"/>
    </source>
</evidence>
<reference evidence="4" key="1">
    <citation type="submission" date="2020-10" db="EMBL/GenBank/DDBJ databases">
        <authorList>
            <person name="Gilroy R."/>
        </authorList>
    </citation>
    <scope>NUCLEOTIDE SEQUENCE</scope>
    <source>
        <strain evidence="4">F6-4510</strain>
    </source>
</reference>
<dbReference type="PANTHER" id="PTHR46663">
    <property type="entry name" value="DIGUANYLATE CYCLASE DGCT-RELATED"/>
    <property type="match status" value="1"/>
</dbReference>
<dbReference type="PROSITE" id="PS50113">
    <property type="entry name" value="PAC"/>
    <property type="match status" value="1"/>
</dbReference>
<dbReference type="Gene3D" id="3.30.70.270">
    <property type="match status" value="1"/>
</dbReference>
<dbReference type="NCBIfam" id="TIGR00254">
    <property type="entry name" value="GGDEF"/>
    <property type="match status" value="1"/>
</dbReference>
<dbReference type="InterPro" id="IPR000160">
    <property type="entry name" value="GGDEF_dom"/>
</dbReference>
<gene>
    <name evidence="4" type="ORF">IAC55_04900</name>
</gene>
<dbReference type="PROSITE" id="PS50887">
    <property type="entry name" value="GGDEF"/>
    <property type="match status" value="1"/>
</dbReference>
<dbReference type="InterPro" id="IPR052163">
    <property type="entry name" value="DGC-Regulatory_Protein"/>
</dbReference>
<dbReference type="InterPro" id="IPR043128">
    <property type="entry name" value="Rev_trsase/Diguanyl_cyclase"/>
</dbReference>
<keyword evidence="1" id="KW-0812">Transmembrane</keyword>
<sequence>MKLFKKGKLNTFIYIIGSLIVITITFIMFYRSIVSAEVDNVEKQLREVSVQSSVSVKSKLENSLKYVRGISDVVFDYDINDPKVREILHSFVLSSDFDSLSVVDENETTISTDDISYDDLKDIYESGEEGVFMSSIDGERVMVFAIANNEKKSFIYGIYTTEELNELLYITSFYGEGYTHIFKSNGDIILRSPHSSSAYITENIVEIFENSNMREGYTIDKIKNDMSKGKEGFVQYDYEGDDNRYAYYMPVDINDFYIISVVQASAIARYTLPPRNSSILLFSGIVSVFLVAEVVSYISKMRGNRRIIITNKKIDINRERYKLASDISESAVFEYMIEDRTLVFKNDWYRKYFKSGIINDVPNSLGILFRTSTEHRNELIDCFNKIIDGNINAEVEVCVKSIDDTDDWLRIQMTNIYDDNGSPIKAVGTINNVTEIKEAEIKYIKVGHYKDVIIKNSIFSCEVNITKDTVENIRYDNRFMYDRLYTYNDVLRLAYEKNIHKDDLDEFMNTFSIDSLINQYENGKREVSMRYRRILGDNYIWSKVVVYLTKNYETGEITGLMFVTDIDKMVKEEMKLKYSAEIDGLTQIYNRAALERKIKHCVNNNIEGILFIIDLDGFKGINDTYGHMAGDYILKTFAKKLSEVFRNSDIVGRLGGDEFCVFVKNISDEDFARKKGDKILKAFEGKYIFEGKEIKPAGTVGISFFPKNGMTYEEIFSKADKALYHAKHLGKYQYCIYDENEH</sequence>
<accession>A0A9D9DW16</accession>
<dbReference type="Pfam" id="PF00990">
    <property type="entry name" value="GGDEF"/>
    <property type="match status" value="1"/>
</dbReference>
<feature type="domain" description="GGDEF" evidence="3">
    <location>
        <begin position="606"/>
        <end position="739"/>
    </location>
</feature>
<dbReference type="SUPFAM" id="SSF55785">
    <property type="entry name" value="PYP-like sensor domain (PAS domain)"/>
    <property type="match status" value="1"/>
</dbReference>
<dbReference type="Gene3D" id="3.30.450.20">
    <property type="entry name" value="PAS domain"/>
    <property type="match status" value="2"/>
</dbReference>
<dbReference type="SMART" id="SM00267">
    <property type="entry name" value="GGDEF"/>
    <property type="match status" value="1"/>
</dbReference>
<comment type="caution">
    <text evidence="4">The sequence shown here is derived from an EMBL/GenBank/DDBJ whole genome shotgun (WGS) entry which is preliminary data.</text>
</comment>
<dbReference type="PANTHER" id="PTHR46663:SF2">
    <property type="entry name" value="GGDEF DOMAIN-CONTAINING PROTEIN"/>
    <property type="match status" value="1"/>
</dbReference>
<dbReference type="Proteomes" id="UP000823611">
    <property type="component" value="Unassembled WGS sequence"/>
</dbReference>
<feature type="transmembrane region" description="Helical" evidence="1">
    <location>
        <begin position="12"/>
        <end position="30"/>
    </location>
</feature>